<keyword evidence="2" id="KW-0812">Transmembrane</keyword>
<organism evidence="3 4">
    <name type="scientific">Salmo salar</name>
    <name type="common">Atlantic salmon</name>
    <dbReference type="NCBI Taxonomy" id="8030"/>
    <lineage>
        <taxon>Eukaryota</taxon>
        <taxon>Metazoa</taxon>
        <taxon>Chordata</taxon>
        <taxon>Craniata</taxon>
        <taxon>Vertebrata</taxon>
        <taxon>Euteleostomi</taxon>
        <taxon>Actinopterygii</taxon>
        <taxon>Neopterygii</taxon>
        <taxon>Teleostei</taxon>
        <taxon>Protacanthopterygii</taxon>
        <taxon>Salmoniformes</taxon>
        <taxon>Salmonidae</taxon>
        <taxon>Salmoninae</taxon>
        <taxon>Salmo</taxon>
    </lineage>
</organism>
<keyword evidence="3" id="KW-1185">Reference proteome</keyword>
<proteinExistence type="predicted"/>
<feature type="transmembrane region" description="Helical" evidence="2">
    <location>
        <begin position="12"/>
        <end position="32"/>
    </location>
</feature>
<name>A0ABM3C8Y7_SALSA</name>
<gene>
    <name evidence="4" type="primary">LOC123724127</name>
</gene>
<keyword evidence="2" id="KW-1133">Transmembrane helix</keyword>
<evidence type="ECO:0000313" key="4">
    <source>
        <dbReference type="RefSeq" id="XP_045543025.1"/>
    </source>
</evidence>
<evidence type="ECO:0000256" key="2">
    <source>
        <dbReference type="SAM" id="Phobius"/>
    </source>
</evidence>
<feature type="compositionally biased region" description="Basic and acidic residues" evidence="1">
    <location>
        <begin position="94"/>
        <end position="107"/>
    </location>
</feature>
<dbReference type="GeneID" id="123724127"/>
<sequence>MTLHKSGYVWYIGYFSALTVCVLVLTVSCVLVHRFRDKQREQHTHSWVAAVEQGAVTQHPLLHWIDVNRHLSLSVIVKGDARGKQEEEREEGEEGKKEEGSDKDRGQRRVKRERSEEEVEVEEEKDVSEMEKGSNRDKGEGRMDREREEDGGVEVIGRTKQNNGGEESDGERREGC</sequence>
<keyword evidence="4" id="KW-0966">Cell projection</keyword>
<protein>
    <submittedName>
        <fullName evidence="4">Cilia- and flagella-associated protein 251</fullName>
    </submittedName>
</protein>
<dbReference type="Pfam" id="PF15834">
    <property type="entry name" value="THEG4"/>
    <property type="match status" value="1"/>
</dbReference>
<dbReference type="Proteomes" id="UP001652741">
    <property type="component" value="Chromosome ssa09"/>
</dbReference>
<keyword evidence="2" id="KW-0472">Membrane</keyword>
<dbReference type="InterPro" id="IPR031677">
    <property type="entry name" value="TEX38"/>
</dbReference>
<dbReference type="PROSITE" id="PS51257">
    <property type="entry name" value="PROKAR_LIPOPROTEIN"/>
    <property type="match status" value="1"/>
</dbReference>
<feature type="compositionally biased region" description="Acidic residues" evidence="1">
    <location>
        <begin position="116"/>
        <end position="126"/>
    </location>
</feature>
<keyword evidence="4" id="KW-0282">Flagellum</keyword>
<feature type="compositionally biased region" description="Basic and acidic residues" evidence="1">
    <location>
        <begin position="127"/>
        <end position="150"/>
    </location>
</feature>
<keyword evidence="4" id="KW-0969">Cilium</keyword>
<evidence type="ECO:0000313" key="3">
    <source>
        <dbReference type="Proteomes" id="UP001652741"/>
    </source>
</evidence>
<dbReference type="RefSeq" id="XP_045543025.1">
    <property type="nucleotide sequence ID" value="XM_045687069.1"/>
</dbReference>
<feature type="region of interest" description="Disordered" evidence="1">
    <location>
        <begin position="78"/>
        <end position="176"/>
    </location>
</feature>
<reference evidence="4" key="1">
    <citation type="submission" date="2025-08" db="UniProtKB">
        <authorList>
            <consortium name="RefSeq"/>
        </authorList>
    </citation>
    <scope>IDENTIFICATION</scope>
</reference>
<evidence type="ECO:0000256" key="1">
    <source>
        <dbReference type="SAM" id="MobiDB-lite"/>
    </source>
</evidence>
<accession>A0ABM3C8Y7</accession>